<gene>
    <name evidence="10" type="ORF">CXQ85_005194</name>
</gene>
<keyword evidence="11" id="KW-1185">Reference proteome</keyword>
<evidence type="ECO:0000256" key="5">
    <source>
        <dbReference type="ARBA" id="ARBA00022946"/>
    </source>
</evidence>
<dbReference type="AlphaFoldDB" id="A0A2V1AX04"/>
<keyword evidence="6" id="KW-0496">Mitochondrion</keyword>
<dbReference type="RefSeq" id="XP_025343560.1">
    <property type="nucleotide sequence ID" value="XM_025488793.1"/>
</dbReference>
<dbReference type="OrthoDB" id="529194at2759"/>
<name>A0A2V1AX04_9ASCO</name>
<dbReference type="InterPro" id="IPR008011">
    <property type="entry name" value="Complex1_LYR_dom"/>
</dbReference>
<dbReference type="GO" id="GO:0005759">
    <property type="term" value="C:mitochondrial matrix"/>
    <property type="evidence" value="ECO:0007669"/>
    <property type="project" value="UniProtKB-SubCell"/>
</dbReference>
<sequence length="118" mass="13441">MSKSALQVYRNALRATRTAFNGDAKILMASRMKIREGFNQNKNLTDKEEINKAINDLDEVAKFLVKNIVQAEQQENDRYHLKFHKDTELGDNATIKQNNRANMGSLAGAKVRRCSDNK</sequence>
<dbReference type="InterPro" id="IPR045298">
    <property type="entry name" value="Complex1_LYR_LYRM7"/>
</dbReference>
<dbReference type="GO" id="GO:0034551">
    <property type="term" value="P:mitochondrial respiratory chain complex III assembly"/>
    <property type="evidence" value="ECO:0007669"/>
    <property type="project" value="InterPro"/>
</dbReference>
<dbReference type="PANTHER" id="PTHR46749:SF1">
    <property type="entry name" value="COMPLEX III ASSEMBLY FACTOR LYRM7"/>
    <property type="match status" value="1"/>
</dbReference>
<comment type="similarity">
    <text evidence="2">Belongs to the complex I LYR family. MZM1 subfamily.</text>
</comment>
<evidence type="ECO:0000256" key="8">
    <source>
        <dbReference type="ARBA" id="ARBA00025268"/>
    </source>
</evidence>
<evidence type="ECO:0000256" key="6">
    <source>
        <dbReference type="ARBA" id="ARBA00023128"/>
    </source>
</evidence>
<dbReference type="STRING" id="45357.A0A2V1AX04"/>
<reference evidence="10 11" key="1">
    <citation type="submission" date="2017-12" db="EMBL/GenBank/DDBJ databases">
        <title>Genome Sequence of a Multidrug-Resistant Candida haemulonii Isolate from a Patient with Chronic Leg Ulcers in Israel.</title>
        <authorList>
            <person name="Chow N.A."/>
            <person name="Gade L."/>
            <person name="Batra D."/>
            <person name="Rowe L.A."/>
            <person name="Ben-Ami R."/>
            <person name="Loparev V.N."/>
            <person name="Litvintseva A.P."/>
        </authorList>
    </citation>
    <scope>NUCLEOTIDE SEQUENCE [LARGE SCALE GENOMIC DNA]</scope>
    <source>
        <strain evidence="10 11">B11899</strain>
    </source>
</reference>
<evidence type="ECO:0000256" key="3">
    <source>
        <dbReference type="ARBA" id="ARBA00011589"/>
    </source>
</evidence>
<comment type="caution">
    <text evidence="10">The sequence shown here is derived from an EMBL/GenBank/DDBJ whole genome shotgun (WGS) entry which is preliminary data.</text>
</comment>
<dbReference type="GO" id="GO:0044183">
    <property type="term" value="F:protein folding chaperone"/>
    <property type="evidence" value="ECO:0007669"/>
    <property type="project" value="TreeGrafter"/>
</dbReference>
<evidence type="ECO:0000256" key="7">
    <source>
        <dbReference type="ARBA" id="ARBA00023186"/>
    </source>
</evidence>
<evidence type="ECO:0000259" key="9">
    <source>
        <dbReference type="Pfam" id="PF05347"/>
    </source>
</evidence>
<evidence type="ECO:0000313" key="10">
    <source>
        <dbReference type="EMBL" id="PVH22620.1"/>
    </source>
</evidence>
<comment type="subunit">
    <text evidence="3">Interacts with RIP1.</text>
</comment>
<organism evidence="10 11">
    <name type="scientific">Candidozyma haemuli</name>
    <dbReference type="NCBI Taxonomy" id="45357"/>
    <lineage>
        <taxon>Eukaryota</taxon>
        <taxon>Fungi</taxon>
        <taxon>Dikarya</taxon>
        <taxon>Ascomycota</taxon>
        <taxon>Saccharomycotina</taxon>
        <taxon>Pichiomycetes</taxon>
        <taxon>Metschnikowiaceae</taxon>
        <taxon>Candidozyma</taxon>
    </lineage>
</organism>
<proteinExistence type="inferred from homology"/>
<dbReference type="GeneID" id="37010524"/>
<keyword evidence="5" id="KW-0809">Transit peptide</keyword>
<protein>
    <recommendedName>
        <fullName evidence="4">Mitochondrial zinc maintenance protein 1, mitochondrial</fullName>
    </recommendedName>
</protein>
<dbReference type="EMBL" id="PKFO01000008">
    <property type="protein sequence ID" value="PVH22620.1"/>
    <property type="molecule type" value="Genomic_DNA"/>
</dbReference>
<evidence type="ECO:0000256" key="1">
    <source>
        <dbReference type="ARBA" id="ARBA00004305"/>
    </source>
</evidence>
<dbReference type="VEuPathDB" id="FungiDB:CXQ85_005194"/>
<comment type="subcellular location">
    <subcellularLocation>
        <location evidence="1">Mitochondrion matrix</location>
    </subcellularLocation>
</comment>
<comment type="function">
    <text evidence="8">Assembly factor required for Rieske Fe-S protein RIP1 incorporation into the cytochrome b-c1 (CIII) complex. Functions as a chaperone, binding to this subunit within the mitochondrial matrix and stabilizing it prior to its translocation and insertion into the late CIII dimeric intermediate within the mitochondrial inner membrane. Modulates the mitochondrial matrix zinc pool.</text>
</comment>
<dbReference type="PANTHER" id="PTHR46749">
    <property type="entry name" value="COMPLEX III ASSEMBLY FACTOR LYRM7"/>
    <property type="match status" value="1"/>
</dbReference>
<keyword evidence="7" id="KW-0143">Chaperone</keyword>
<dbReference type="CDD" id="cd20267">
    <property type="entry name" value="Complex1_LYR_LYRM7"/>
    <property type="match status" value="1"/>
</dbReference>
<dbReference type="Proteomes" id="UP000244309">
    <property type="component" value="Unassembled WGS sequence"/>
</dbReference>
<dbReference type="Pfam" id="PF05347">
    <property type="entry name" value="Complex1_LYR"/>
    <property type="match status" value="1"/>
</dbReference>
<accession>A0A2V1AX04</accession>
<evidence type="ECO:0000256" key="2">
    <source>
        <dbReference type="ARBA" id="ARBA00009949"/>
    </source>
</evidence>
<feature type="domain" description="Complex 1 LYR protein" evidence="9">
    <location>
        <begin position="4"/>
        <end position="57"/>
    </location>
</feature>
<evidence type="ECO:0000256" key="4">
    <source>
        <dbReference type="ARBA" id="ARBA00015108"/>
    </source>
</evidence>
<dbReference type="InterPro" id="IPR050435">
    <property type="entry name" value="MZM1/LYRM7"/>
</dbReference>
<evidence type="ECO:0000313" key="11">
    <source>
        <dbReference type="Proteomes" id="UP000244309"/>
    </source>
</evidence>